<protein>
    <recommendedName>
        <fullName evidence="1">Methyltransferase domain-containing protein</fullName>
    </recommendedName>
</protein>
<evidence type="ECO:0000313" key="3">
    <source>
        <dbReference type="Proteomes" id="UP000642938"/>
    </source>
</evidence>
<keyword evidence="3" id="KW-1185">Reference proteome</keyword>
<evidence type="ECO:0000259" key="1">
    <source>
        <dbReference type="Pfam" id="PF13649"/>
    </source>
</evidence>
<dbReference type="EMBL" id="BMHZ01000004">
    <property type="protein sequence ID" value="GGH16716.1"/>
    <property type="molecule type" value="Genomic_DNA"/>
</dbReference>
<dbReference type="CDD" id="cd02440">
    <property type="entry name" value="AdoMet_MTases"/>
    <property type="match status" value="1"/>
</dbReference>
<name>A0ABQ1Y8W5_9SPHI</name>
<accession>A0ABQ1Y8W5</accession>
<comment type="caution">
    <text evidence="2">The sequence shown here is derived from an EMBL/GenBank/DDBJ whole genome shotgun (WGS) entry which is preliminary data.</text>
</comment>
<organism evidence="2 3">
    <name type="scientific">Pedobacter zeae</name>
    <dbReference type="NCBI Taxonomy" id="1737356"/>
    <lineage>
        <taxon>Bacteria</taxon>
        <taxon>Pseudomonadati</taxon>
        <taxon>Bacteroidota</taxon>
        <taxon>Sphingobacteriia</taxon>
        <taxon>Sphingobacteriales</taxon>
        <taxon>Sphingobacteriaceae</taxon>
        <taxon>Pedobacter</taxon>
    </lineage>
</organism>
<gene>
    <name evidence="2" type="ORF">GCM10007422_39600</name>
</gene>
<dbReference type="Pfam" id="PF13649">
    <property type="entry name" value="Methyltransf_25"/>
    <property type="match status" value="1"/>
</dbReference>
<dbReference type="InterPro" id="IPR029063">
    <property type="entry name" value="SAM-dependent_MTases_sf"/>
</dbReference>
<dbReference type="PROSITE" id="PS01330">
    <property type="entry name" value="PABS_1"/>
    <property type="match status" value="1"/>
</dbReference>
<reference evidence="3" key="1">
    <citation type="journal article" date="2019" name="Int. J. Syst. Evol. Microbiol.">
        <title>The Global Catalogue of Microorganisms (GCM) 10K type strain sequencing project: providing services to taxonomists for standard genome sequencing and annotation.</title>
        <authorList>
            <consortium name="The Broad Institute Genomics Platform"/>
            <consortium name="The Broad Institute Genome Sequencing Center for Infectious Disease"/>
            <person name="Wu L."/>
            <person name="Ma J."/>
        </authorList>
    </citation>
    <scope>NUCLEOTIDE SEQUENCE [LARGE SCALE GENOMIC DNA]</scope>
    <source>
        <strain evidence="3">CGMCC 1.15287</strain>
    </source>
</reference>
<sequence>MPDPQYLILNTMNNNYDKIAAYYDTLSRLVFFKSQVNAQVNQLQYLPKDGSVLIVGGGTGWILEEIAKVHPGGLKIVYVEISGKMIALSQKRNYKNNAVTFVNIGIEDFKTDVSFDVILTPFLFDNFAEQRAAKVFELLNTYLKNNGLWFLVDFSLQNNNGNWWKLLLLRSMYGFFKLLRIVEANQLTDMNPYFFNAGYQILELRSYYRGFIKAAIFKKIK</sequence>
<feature type="domain" description="Methyltransferase" evidence="1">
    <location>
        <begin position="52"/>
        <end position="147"/>
    </location>
</feature>
<dbReference type="InterPro" id="IPR041698">
    <property type="entry name" value="Methyltransf_25"/>
</dbReference>
<dbReference type="Gene3D" id="3.40.50.150">
    <property type="entry name" value="Vaccinia Virus protein VP39"/>
    <property type="match status" value="1"/>
</dbReference>
<dbReference type="Proteomes" id="UP000642938">
    <property type="component" value="Unassembled WGS sequence"/>
</dbReference>
<dbReference type="SUPFAM" id="SSF53335">
    <property type="entry name" value="S-adenosyl-L-methionine-dependent methyltransferases"/>
    <property type="match status" value="1"/>
</dbReference>
<dbReference type="InterPro" id="IPR030373">
    <property type="entry name" value="PABS_CS"/>
</dbReference>
<evidence type="ECO:0000313" key="2">
    <source>
        <dbReference type="EMBL" id="GGH16716.1"/>
    </source>
</evidence>
<proteinExistence type="predicted"/>